<name>A0A067KD11_JATCU</name>
<sequence length="696" mass="78015">MDLGDGNEKEKPKIDLNLPVQEPLSGLGFEDSVSLNYVFHQKPKIDLDFLVQESLSGSEFEDFIAFNSGFHQKKTDFGLVDSSDPDNCYGGNIWRMERDPGVEGSNSSSKRRRFSVEEKAKAKIDNRMENQDFEQYPIEEVIGKIDVVYVSSSSSDEPGMLNKELVELNLFVEEHVLPREEAVESDVTSPFFNETEEISRIEPTKKQRCIAKSVAQRLAHPEQHQQGTGIKERATKLSEVDSKLDDSQSPFFLAMEAIKKRNFRKEWGPATNKGPRRNVPKLLDLSLRVLARNADKIVSLEFVPDHLRHRLSQMVCSSGKMDARFVELLARNSPTEIRVRGASNLTEDECTKIFGSCHFKNLTVLQLDLCGLCMTDYVLGDTLALKLNSLPKLATISLRGAHRLSDNGLGEFAVCAPALQSINLSQCSLLTYRGIEVLANHYGSTLRELYIDDCQSIHATRILPALKKFKHLEVLSVAGIQTVNDVFVIRIVEAHGMNLKELVFANCERLTDEALKFVGKSCPNLCAIDLSHLHNLTDSALQYLADGCRSIRKLTLRHNDFSDEAIAAFLEVSGKSLNVLSLNHISRVGFNTAESIAKCSRNLLNLDLSWCRKLTNEAIRWIVDCCSSLKELKIFGCTQITDVFVNGHSNSLVNIIGYKMTSILETVDLFRPEEPPLRYSPLLDFAEEKNGDSSHP</sequence>
<protein>
    <recommendedName>
        <fullName evidence="1">F-box/LRR-repeat protein 15-like leucin rich repeat domain-containing protein</fullName>
    </recommendedName>
</protein>
<organism evidence="2 3">
    <name type="scientific">Jatropha curcas</name>
    <name type="common">Barbados nut</name>
    <dbReference type="NCBI Taxonomy" id="180498"/>
    <lineage>
        <taxon>Eukaryota</taxon>
        <taxon>Viridiplantae</taxon>
        <taxon>Streptophyta</taxon>
        <taxon>Embryophyta</taxon>
        <taxon>Tracheophyta</taxon>
        <taxon>Spermatophyta</taxon>
        <taxon>Magnoliopsida</taxon>
        <taxon>eudicotyledons</taxon>
        <taxon>Gunneridae</taxon>
        <taxon>Pentapetalae</taxon>
        <taxon>rosids</taxon>
        <taxon>fabids</taxon>
        <taxon>Malpighiales</taxon>
        <taxon>Euphorbiaceae</taxon>
        <taxon>Crotonoideae</taxon>
        <taxon>Jatropheae</taxon>
        <taxon>Jatropha</taxon>
    </lineage>
</organism>
<evidence type="ECO:0000313" key="2">
    <source>
        <dbReference type="EMBL" id="KDP34027.1"/>
    </source>
</evidence>
<dbReference type="SUPFAM" id="SSF52047">
    <property type="entry name" value="RNI-like"/>
    <property type="match status" value="1"/>
</dbReference>
<proteinExistence type="predicted"/>
<dbReference type="Pfam" id="PF25372">
    <property type="entry name" value="DUF7885"/>
    <property type="match status" value="1"/>
</dbReference>
<dbReference type="InterPro" id="IPR006553">
    <property type="entry name" value="Leu-rich_rpt_Cys-con_subtyp"/>
</dbReference>
<dbReference type="Gene3D" id="3.80.10.10">
    <property type="entry name" value="Ribonuclease Inhibitor"/>
    <property type="match status" value="2"/>
</dbReference>
<feature type="domain" description="F-box/LRR-repeat protein 15-like leucin rich repeat" evidence="1">
    <location>
        <begin position="462"/>
        <end position="647"/>
    </location>
</feature>
<dbReference type="STRING" id="180498.A0A067KD11"/>
<dbReference type="PANTHER" id="PTHR13318:SF145">
    <property type="entry name" value="RAD7"/>
    <property type="match status" value="1"/>
</dbReference>
<dbReference type="AlphaFoldDB" id="A0A067KD11"/>
<dbReference type="OrthoDB" id="10257471at2759"/>
<dbReference type="InterPro" id="IPR057207">
    <property type="entry name" value="FBXL15_LRR"/>
</dbReference>
<dbReference type="GO" id="GO:0019005">
    <property type="term" value="C:SCF ubiquitin ligase complex"/>
    <property type="evidence" value="ECO:0007669"/>
    <property type="project" value="TreeGrafter"/>
</dbReference>
<dbReference type="SMART" id="SM00367">
    <property type="entry name" value="LRR_CC"/>
    <property type="match status" value="7"/>
</dbReference>
<dbReference type="EMBL" id="KK914539">
    <property type="protein sequence ID" value="KDP34027.1"/>
    <property type="molecule type" value="Genomic_DNA"/>
</dbReference>
<evidence type="ECO:0000313" key="3">
    <source>
        <dbReference type="Proteomes" id="UP000027138"/>
    </source>
</evidence>
<reference evidence="2 3" key="1">
    <citation type="journal article" date="2014" name="PLoS ONE">
        <title>Global Analysis of Gene Expression Profiles in Physic Nut (Jatropha curcas L.) Seedlings Exposed to Salt Stress.</title>
        <authorList>
            <person name="Zhang L."/>
            <person name="Zhang C."/>
            <person name="Wu P."/>
            <person name="Chen Y."/>
            <person name="Li M."/>
            <person name="Jiang H."/>
            <person name="Wu G."/>
        </authorList>
    </citation>
    <scope>NUCLEOTIDE SEQUENCE [LARGE SCALE GENOMIC DNA]</scope>
    <source>
        <strain evidence="3">cv. GZQX0401</strain>
        <tissue evidence="2">Young leaves</tissue>
    </source>
</reference>
<accession>A0A067KD11</accession>
<dbReference type="InterPro" id="IPR032675">
    <property type="entry name" value="LRR_dom_sf"/>
</dbReference>
<evidence type="ECO:0000259" key="1">
    <source>
        <dbReference type="Pfam" id="PF25372"/>
    </source>
</evidence>
<dbReference type="Proteomes" id="UP000027138">
    <property type="component" value="Unassembled WGS sequence"/>
</dbReference>
<dbReference type="KEGG" id="jcu:105638082"/>
<keyword evidence="3" id="KW-1185">Reference proteome</keyword>
<dbReference type="GO" id="GO:0031146">
    <property type="term" value="P:SCF-dependent proteasomal ubiquitin-dependent protein catabolic process"/>
    <property type="evidence" value="ECO:0007669"/>
    <property type="project" value="TreeGrafter"/>
</dbReference>
<dbReference type="PANTHER" id="PTHR13318">
    <property type="entry name" value="PARTNER OF PAIRED, ISOFORM B-RELATED"/>
    <property type="match status" value="1"/>
</dbReference>
<gene>
    <name evidence="2" type="ORF">JCGZ_07598</name>
</gene>